<keyword evidence="1" id="KW-0812">Transmembrane</keyword>
<evidence type="ECO:0000313" key="3">
    <source>
        <dbReference type="Proteomes" id="UP000091820"/>
    </source>
</evidence>
<dbReference type="VEuPathDB" id="VectorBase:GBRI006734"/>
<evidence type="ECO:0000313" key="2">
    <source>
        <dbReference type="EnsemblMetazoa" id="GBRI006734-PA"/>
    </source>
</evidence>
<organism evidence="2 3">
    <name type="scientific">Glossina brevipalpis</name>
    <dbReference type="NCBI Taxonomy" id="37001"/>
    <lineage>
        <taxon>Eukaryota</taxon>
        <taxon>Metazoa</taxon>
        <taxon>Ecdysozoa</taxon>
        <taxon>Arthropoda</taxon>
        <taxon>Hexapoda</taxon>
        <taxon>Insecta</taxon>
        <taxon>Pterygota</taxon>
        <taxon>Neoptera</taxon>
        <taxon>Endopterygota</taxon>
        <taxon>Diptera</taxon>
        <taxon>Brachycera</taxon>
        <taxon>Muscomorpha</taxon>
        <taxon>Hippoboscoidea</taxon>
        <taxon>Glossinidae</taxon>
        <taxon>Glossina</taxon>
    </lineage>
</organism>
<keyword evidence="3" id="KW-1185">Reference proteome</keyword>
<feature type="transmembrane region" description="Helical" evidence="1">
    <location>
        <begin position="35"/>
        <end position="55"/>
    </location>
</feature>
<dbReference type="Proteomes" id="UP000091820">
    <property type="component" value="Unassembled WGS sequence"/>
</dbReference>
<proteinExistence type="predicted"/>
<name>A0A1A9W540_9MUSC</name>
<keyword evidence="1" id="KW-0472">Membrane</keyword>
<dbReference type="AlphaFoldDB" id="A0A1A9W540"/>
<sequence>MNQSLRSDEWSKPLVAAKWRVAKRYYIQFLTMSRVLLFASKLYIIAVSMSSSLFLSNERNVRGEETSLSENETEKVRTTTIDMQNDATFETSTIMKLSFVCSE</sequence>
<accession>A0A1A9W540</accession>
<keyword evidence="1" id="KW-1133">Transmembrane helix</keyword>
<protein>
    <submittedName>
        <fullName evidence="2">Uncharacterized protein</fullName>
    </submittedName>
</protein>
<dbReference type="EnsemblMetazoa" id="GBRI006734-RA">
    <property type="protein sequence ID" value="GBRI006734-PA"/>
    <property type="gene ID" value="GBRI006734"/>
</dbReference>
<reference evidence="2" key="2">
    <citation type="submission" date="2020-05" db="UniProtKB">
        <authorList>
            <consortium name="EnsemblMetazoa"/>
        </authorList>
    </citation>
    <scope>IDENTIFICATION</scope>
    <source>
        <strain evidence="2">IAEA</strain>
    </source>
</reference>
<evidence type="ECO:0000256" key="1">
    <source>
        <dbReference type="SAM" id="Phobius"/>
    </source>
</evidence>
<reference evidence="3" key="1">
    <citation type="submission" date="2014-03" db="EMBL/GenBank/DDBJ databases">
        <authorList>
            <person name="Aksoy S."/>
            <person name="Warren W."/>
            <person name="Wilson R.K."/>
        </authorList>
    </citation>
    <scope>NUCLEOTIDE SEQUENCE [LARGE SCALE GENOMIC DNA]</scope>
    <source>
        <strain evidence="3">IAEA</strain>
    </source>
</reference>